<feature type="domain" description="FAS1" evidence="1">
    <location>
        <begin position="511"/>
        <end position="647"/>
    </location>
</feature>
<dbReference type="GO" id="GO:0007155">
    <property type="term" value="P:cell adhesion"/>
    <property type="evidence" value="ECO:0007669"/>
    <property type="project" value="TreeGrafter"/>
</dbReference>
<dbReference type="PANTHER" id="PTHR10900">
    <property type="entry name" value="PERIOSTIN-RELATED"/>
    <property type="match status" value="1"/>
</dbReference>
<sequence length="670" mass="74732">KHVCERETEEFVNRTETGSDVLRHFSTTSQVCDESETAYKCRMVQENIDGRKEVTIIYECCHGYTRQKGDFGCPQKVSLMSLLEKAEELGLTDFVKAVKTLKLTKEFEKGNFTVFVPVNGAFSLDSDLLDSGAGIILRDAPAVIAVSEPAIDKALKSLQNAILSHMVDGAFKSSSIEDEQLLKTGSPEDTTIRVNYFSKPEKLMTANCVPVISRDHMATNGVIHSVEKVLKPVTQTLLDIVQSRSELSTLKTVLAAANYVSTLDQDGHLTLLAPTNAAFESMNAGLREKLLNGDRACLEKVLQNHLLPNVICTAAIQGQARTVNKLDRYANLTRSEDDKLFVDGAQIIQPDVMATNGVLHIIDEVLVPEEALSIQDLLEKTNYTEFLSLVKKAGLSKTLETQSSVTVFVPTNEAFQELPIAVKTKLNEDDELLRNVLTYHISPAVQECHRLHDNQQIPTLAGTDIRINSYSSFPYHHQGVKTAQCSSIVETNIDACNGRINVIKEVMMPPKGNVIDILALNKQYSTLVSLVKRAGIADALQGEGPFTVFAPTNEAFEKVGKETLETLEKDADKLQELLRRHVVEETLCCAGIFKRHWFDHSHVRTLAGDHLKLSRDKENRPKIGHALISKCDQTATNGNVLEIDRVLMHEPPRPRWWFNRFSHWDDFFEP</sequence>
<keyword evidence="3" id="KW-1185">Reference proteome</keyword>
<dbReference type="InterPro" id="IPR000782">
    <property type="entry name" value="FAS1_domain"/>
</dbReference>
<dbReference type="Pfam" id="PF02469">
    <property type="entry name" value="Fasciclin"/>
    <property type="match status" value="4"/>
</dbReference>
<reference evidence="2" key="1">
    <citation type="submission" date="2021-04" db="EMBL/GenBank/DDBJ databases">
        <authorList>
            <consortium name="Molecular Ecology Group"/>
        </authorList>
    </citation>
    <scope>NUCLEOTIDE SEQUENCE</scope>
</reference>
<dbReference type="GO" id="GO:0005615">
    <property type="term" value="C:extracellular space"/>
    <property type="evidence" value="ECO:0007669"/>
    <property type="project" value="TreeGrafter"/>
</dbReference>
<dbReference type="FunFam" id="2.30.180.10:FF:000032">
    <property type="entry name" value="Fasciclin domain-containing protein, putative"/>
    <property type="match status" value="3"/>
</dbReference>
<dbReference type="Proteomes" id="UP000678393">
    <property type="component" value="Unassembled WGS sequence"/>
</dbReference>
<dbReference type="SMART" id="SM00554">
    <property type="entry name" value="FAS1"/>
    <property type="match status" value="4"/>
</dbReference>
<dbReference type="PROSITE" id="PS50213">
    <property type="entry name" value="FAS1"/>
    <property type="match status" value="4"/>
</dbReference>
<dbReference type="AlphaFoldDB" id="A0A8S3ZRU5"/>
<accession>A0A8S3ZRU5</accession>
<name>A0A8S3ZRU5_9EUPU</name>
<gene>
    <name evidence="2" type="ORF">CUNI_LOCUS14679</name>
</gene>
<dbReference type="PANTHER" id="PTHR10900:SF77">
    <property type="entry name" value="FI19380P1"/>
    <property type="match status" value="1"/>
</dbReference>
<proteinExistence type="predicted"/>
<evidence type="ECO:0000313" key="3">
    <source>
        <dbReference type="Proteomes" id="UP000678393"/>
    </source>
</evidence>
<dbReference type="EMBL" id="CAJHNH020003358">
    <property type="protein sequence ID" value="CAG5129121.1"/>
    <property type="molecule type" value="Genomic_DNA"/>
</dbReference>
<dbReference type="Gene3D" id="2.30.180.10">
    <property type="entry name" value="FAS1 domain"/>
    <property type="match status" value="4"/>
</dbReference>
<dbReference type="GO" id="GO:0030198">
    <property type="term" value="P:extracellular matrix organization"/>
    <property type="evidence" value="ECO:0007669"/>
    <property type="project" value="TreeGrafter"/>
</dbReference>
<protein>
    <recommendedName>
        <fullName evidence="1">FAS1 domain-containing protein</fullName>
    </recommendedName>
</protein>
<organism evidence="2 3">
    <name type="scientific">Candidula unifasciata</name>
    <dbReference type="NCBI Taxonomy" id="100452"/>
    <lineage>
        <taxon>Eukaryota</taxon>
        <taxon>Metazoa</taxon>
        <taxon>Spiralia</taxon>
        <taxon>Lophotrochozoa</taxon>
        <taxon>Mollusca</taxon>
        <taxon>Gastropoda</taxon>
        <taxon>Heterobranchia</taxon>
        <taxon>Euthyneura</taxon>
        <taxon>Panpulmonata</taxon>
        <taxon>Eupulmonata</taxon>
        <taxon>Stylommatophora</taxon>
        <taxon>Helicina</taxon>
        <taxon>Helicoidea</taxon>
        <taxon>Geomitridae</taxon>
        <taxon>Candidula</taxon>
    </lineage>
</organism>
<feature type="domain" description="FAS1" evidence="1">
    <location>
        <begin position="234"/>
        <end position="366"/>
    </location>
</feature>
<comment type="caution">
    <text evidence="2">The sequence shown here is derived from an EMBL/GenBank/DDBJ whole genome shotgun (WGS) entry which is preliminary data.</text>
</comment>
<dbReference type="InterPro" id="IPR050904">
    <property type="entry name" value="Adhesion/Biosynth-related"/>
</dbReference>
<dbReference type="OrthoDB" id="286301at2759"/>
<feature type="domain" description="FAS1" evidence="1">
    <location>
        <begin position="78"/>
        <end position="230"/>
    </location>
</feature>
<dbReference type="SUPFAM" id="SSF82153">
    <property type="entry name" value="FAS1 domain"/>
    <property type="match status" value="4"/>
</dbReference>
<dbReference type="GO" id="GO:0031012">
    <property type="term" value="C:extracellular matrix"/>
    <property type="evidence" value="ECO:0007669"/>
    <property type="project" value="TreeGrafter"/>
</dbReference>
<feature type="non-terminal residue" evidence="2">
    <location>
        <position position="670"/>
    </location>
</feature>
<dbReference type="GO" id="GO:0050839">
    <property type="term" value="F:cell adhesion molecule binding"/>
    <property type="evidence" value="ECO:0007669"/>
    <property type="project" value="TreeGrafter"/>
</dbReference>
<evidence type="ECO:0000313" key="2">
    <source>
        <dbReference type="EMBL" id="CAG5129121.1"/>
    </source>
</evidence>
<feature type="domain" description="FAS1" evidence="1">
    <location>
        <begin position="370"/>
        <end position="507"/>
    </location>
</feature>
<evidence type="ECO:0000259" key="1">
    <source>
        <dbReference type="PROSITE" id="PS50213"/>
    </source>
</evidence>
<dbReference type="InterPro" id="IPR036378">
    <property type="entry name" value="FAS1_dom_sf"/>
</dbReference>